<evidence type="ECO:0000313" key="1">
    <source>
        <dbReference type="EMBL" id="CAB4879852.1"/>
    </source>
</evidence>
<protein>
    <submittedName>
        <fullName evidence="1">Unannotated protein</fullName>
    </submittedName>
</protein>
<proteinExistence type="predicted"/>
<dbReference type="AlphaFoldDB" id="A0A6J7E9S8"/>
<organism evidence="1">
    <name type="scientific">freshwater metagenome</name>
    <dbReference type="NCBI Taxonomy" id="449393"/>
    <lineage>
        <taxon>unclassified sequences</taxon>
        <taxon>metagenomes</taxon>
        <taxon>ecological metagenomes</taxon>
    </lineage>
</organism>
<dbReference type="EMBL" id="CAFBLP010000031">
    <property type="protein sequence ID" value="CAB4879852.1"/>
    <property type="molecule type" value="Genomic_DNA"/>
</dbReference>
<gene>
    <name evidence="1" type="ORF">UFOPK3376_01398</name>
</gene>
<name>A0A6J7E9S8_9ZZZZ</name>
<sequence length="94" mass="10630">MPNAPVLEQIGLRTNEAVRFRRGDTGRWVQGRVARVNADGSITLHDIDGSARSLRPDRLEVRRPGSRGRLTWQNVEHVAITWEQLTLWCTADLG</sequence>
<reference evidence="1" key="1">
    <citation type="submission" date="2020-05" db="EMBL/GenBank/DDBJ databases">
        <authorList>
            <person name="Chiriac C."/>
            <person name="Salcher M."/>
            <person name="Ghai R."/>
            <person name="Kavagutti S V."/>
        </authorList>
    </citation>
    <scope>NUCLEOTIDE SEQUENCE</scope>
</reference>
<accession>A0A6J7E9S8</accession>